<gene>
    <name evidence="3" type="ORF">TSAR_011126</name>
</gene>
<evidence type="ECO:0000259" key="2">
    <source>
        <dbReference type="PROSITE" id="PS50878"/>
    </source>
</evidence>
<dbReference type="SUPFAM" id="SSF56672">
    <property type="entry name" value="DNA/RNA polymerases"/>
    <property type="match status" value="1"/>
</dbReference>
<evidence type="ECO:0000313" key="4">
    <source>
        <dbReference type="Proteomes" id="UP000215335"/>
    </source>
</evidence>
<feature type="domain" description="Reverse transcriptase" evidence="2">
    <location>
        <begin position="376"/>
        <end position="712"/>
    </location>
</feature>
<proteinExistence type="predicted"/>
<dbReference type="InterPro" id="IPR036691">
    <property type="entry name" value="Endo/exonu/phosph_ase_sf"/>
</dbReference>
<reference evidence="3 4" key="1">
    <citation type="journal article" date="2017" name="Curr. Biol.">
        <title>The Evolution of Venom by Co-option of Single-Copy Genes.</title>
        <authorList>
            <person name="Martinson E.O."/>
            <person name="Mrinalini"/>
            <person name="Kelkar Y.D."/>
            <person name="Chang C.H."/>
            <person name="Werren J.H."/>
        </authorList>
    </citation>
    <scope>NUCLEOTIDE SEQUENCE [LARGE SCALE GENOMIC DNA]</scope>
    <source>
        <strain evidence="3 4">Alberta</strain>
        <tissue evidence="3">Whole body</tissue>
    </source>
</reference>
<feature type="region of interest" description="Disordered" evidence="1">
    <location>
        <begin position="46"/>
        <end position="182"/>
    </location>
</feature>
<dbReference type="Pfam" id="PF00078">
    <property type="entry name" value="RVT_1"/>
    <property type="match status" value="1"/>
</dbReference>
<dbReference type="Gene3D" id="3.60.10.10">
    <property type="entry name" value="Endonuclease/exonuclease/phosphatase"/>
    <property type="match status" value="1"/>
</dbReference>
<feature type="region of interest" description="Disordered" evidence="1">
    <location>
        <begin position="1"/>
        <end position="23"/>
    </location>
</feature>
<dbReference type="PROSITE" id="PS50878">
    <property type="entry name" value="RT_POL"/>
    <property type="match status" value="1"/>
</dbReference>
<dbReference type="OrthoDB" id="7989680at2759"/>
<organism evidence="3 4">
    <name type="scientific">Trichomalopsis sarcophagae</name>
    <dbReference type="NCBI Taxonomy" id="543379"/>
    <lineage>
        <taxon>Eukaryota</taxon>
        <taxon>Metazoa</taxon>
        <taxon>Ecdysozoa</taxon>
        <taxon>Arthropoda</taxon>
        <taxon>Hexapoda</taxon>
        <taxon>Insecta</taxon>
        <taxon>Pterygota</taxon>
        <taxon>Neoptera</taxon>
        <taxon>Endopterygota</taxon>
        <taxon>Hymenoptera</taxon>
        <taxon>Apocrita</taxon>
        <taxon>Proctotrupomorpha</taxon>
        <taxon>Chalcidoidea</taxon>
        <taxon>Pteromalidae</taxon>
        <taxon>Pteromalinae</taxon>
        <taxon>Trichomalopsis</taxon>
    </lineage>
</organism>
<evidence type="ECO:0000256" key="1">
    <source>
        <dbReference type="SAM" id="MobiDB-lite"/>
    </source>
</evidence>
<feature type="compositionally biased region" description="Polar residues" evidence="1">
    <location>
        <begin position="78"/>
        <end position="94"/>
    </location>
</feature>
<name>A0A232FGY3_9HYME</name>
<dbReference type="EMBL" id="NNAY01000248">
    <property type="protein sequence ID" value="OXU29718.1"/>
    <property type="molecule type" value="Genomic_DNA"/>
</dbReference>
<comment type="caution">
    <text evidence="3">The sequence shown here is derived from an EMBL/GenBank/DDBJ whole genome shotgun (WGS) entry which is preliminary data.</text>
</comment>
<dbReference type="InterPro" id="IPR000477">
    <property type="entry name" value="RT_dom"/>
</dbReference>
<keyword evidence="4" id="KW-1185">Reference proteome</keyword>
<feature type="compositionally biased region" description="Basic and acidic residues" evidence="1">
    <location>
        <begin position="154"/>
        <end position="164"/>
    </location>
</feature>
<dbReference type="SUPFAM" id="SSF56219">
    <property type="entry name" value="DNase I-like"/>
    <property type="match status" value="1"/>
</dbReference>
<feature type="compositionally biased region" description="Low complexity" evidence="1">
    <location>
        <begin position="142"/>
        <end position="153"/>
    </location>
</feature>
<sequence>MPDTPQTTVYGKRERDSTSPNIVDDMRVRHATKLPRRKITLESVEKEFQKAKKETERTASVRTSTVVPNLDTARHRAQPQSQASTDSQTEQTAGQRAKNFFKNEWYLPRKTTKATEPGAPVTEPITTKNSFEALDSSMDYLSSTEETSNSKNNEQIDNKQENPAKAKQAQLTKKKDSKPPPIFCRQSTTKELISYLSAKLATDKFYIKENEKDNHAIHTTDELLVLKGVKGGFNQEEVLEELNRIKDETISITKVEPIKFSKKQEAETHFLVQITADSPTSNLTRVTKLLSQAVRWEPFKKTRVFQCKNCQRVGHSSANCALGYRCVKCLDKHEPGKCSRVKDDDNLQSAGCVNCGTLGHPANYRGCPFLKFAQETVNNSRQAAREVQQAKIKAIAKKFSFEHIVLPTKKTPQSLEATVIKLKCARGMNLFLISIYAPSQTNETFITELNQLFAATNLDNDNAHYVIAEDLNARHKDWGNKLKTIEFDSDHNAISIMINADIDSSNISQQVNTPYRYLFKKTKWPKFTRNMANNFTIDIPIEKQIDYHNSDTFFPSINRLYRPRRSSNIANIKVHETQENLLSKIGVDLGKTAKINDHYTLTNATDEGLQQGTVNAPDLFNIFNSDIINLYGLNSGNKTHSIAFADDLIAYVAGKSPVAIQNQLEEITNKVNKHYQQWNLKINPAKCETILFRRPMHSYNKSNRQGWKEFNIAIKDPTTQEEMTVPHSNVVKYLGVHLDHLIRMCRHPTMQLVKARNAFRANSRLFHSKHLDPRAKVICYMLLVRPILTYAAPVWFNTSASLMEKLRSFERTCLRTCLKMHRTAESNYKKFVSNKVIYDKANIPRIDNFIIQLTRDHFAKAKKITENELISGNSTINENYLTSCKTSGYLPAQAFTGLDNQGLIQNEDNLPIIYHVSRHQADKKICYSPHILIKNPEKIKYSKAIPQRDYKDTKRLNTDKYWWLSNNSTHLEELRQRTKKKRNHCRRAPVYQH</sequence>
<evidence type="ECO:0000313" key="3">
    <source>
        <dbReference type="EMBL" id="OXU29718.1"/>
    </source>
</evidence>
<dbReference type="STRING" id="543379.A0A232FGY3"/>
<dbReference type="PANTHER" id="PTHR47027">
    <property type="entry name" value="REVERSE TRANSCRIPTASE DOMAIN-CONTAINING PROTEIN"/>
    <property type="match status" value="1"/>
</dbReference>
<accession>A0A232FGY3</accession>
<dbReference type="PANTHER" id="PTHR47027:SF20">
    <property type="entry name" value="REVERSE TRANSCRIPTASE-LIKE PROTEIN WITH RNA-DIRECTED DNA POLYMERASE DOMAIN"/>
    <property type="match status" value="1"/>
</dbReference>
<dbReference type="InterPro" id="IPR043502">
    <property type="entry name" value="DNA/RNA_pol_sf"/>
</dbReference>
<feature type="compositionally biased region" description="Basic and acidic residues" evidence="1">
    <location>
        <begin position="46"/>
        <end position="59"/>
    </location>
</feature>
<dbReference type="AlphaFoldDB" id="A0A232FGY3"/>
<dbReference type="GO" id="GO:0071897">
    <property type="term" value="P:DNA biosynthetic process"/>
    <property type="evidence" value="ECO:0007669"/>
    <property type="project" value="UniProtKB-ARBA"/>
</dbReference>
<dbReference type="Proteomes" id="UP000215335">
    <property type="component" value="Unassembled WGS sequence"/>
</dbReference>
<protein>
    <recommendedName>
        <fullName evidence="2">Reverse transcriptase domain-containing protein</fullName>
    </recommendedName>
</protein>